<dbReference type="SUPFAM" id="SSF53756">
    <property type="entry name" value="UDP-Glycosyltransferase/glycogen phosphorylase"/>
    <property type="match status" value="1"/>
</dbReference>
<gene>
    <name evidence="3" type="ORF">ENN47_07690</name>
</gene>
<reference evidence="3" key="1">
    <citation type="journal article" date="2020" name="mSystems">
        <title>Genome- and Community-Level Interaction Insights into Carbon Utilization and Element Cycling Functions of Hydrothermarchaeota in Hydrothermal Sediment.</title>
        <authorList>
            <person name="Zhou Z."/>
            <person name="Liu Y."/>
            <person name="Xu W."/>
            <person name="Pan J."/>
            <person name="Luo Z.H."/>
            <person name="Li M."/>
        </authorList>
    </citation>
    <scope>NUCLEOTIDE SEQUENCE [LARGE SCALE GENOMIC DNA]</scope>
    <source>
        <strain evidence="3">SpSt-1179</strain>
    </source>
</reference>
<feature type="domain" description="Glycosyl transferase family 1" evidence="1">
    <location>
        <begin position="192"/>
        <end position="353"/>
    </location>
</feature>
<comment type="caution">
    <text evidence="3">The sequence shown here is derived from an EMBL/GenBank/DDBJ whole genome shotgun (WGS) entry which is preliminary data.</text>
</comment>
<accession>A0A7C1CWM1</accession>
<evidence type="ECO:0000259" key="2">
    <source>
        <dbReference type="Pfam" id="PF13579"/>
    </source>
</evidence>
<protein>
    <submittedName>
        <fullName evidence="3">Glycosyltransferase WbuB</fullName>
    </submittedName>
</protein>
<feature type="non-terminal residue" evidence="3">
    <location>
        <position position="1"/>
    </location>
</feature>
<organism evidence="3">
    <name type="scientific">Mesotoga infera</name>
    <dbReference type="NCBI Taxonomy" id="1236046"/>
    <lineage>
        <taxon>Bacteria</taxon>
        <taxon>Thermotogati</taxon>
        <taxon>Thermotogota</taxon>
        <taxon>Thermotogae</taxon>
        <taxon>Kosmotogales</taxon>
        <taxon>Kosmotogaceae</taxon>
        <taxon>Mesotoga</taxon>
    </lineage>
</organism>
<dbReference type="Proteomes" id="UP000886198">
    <property type="component" value="Unassembled WGS sequence"/>
</dbReference>
<dbReference type="GO" id="GO:0016757">
    <property type="term" value="F:glycosyltransferase activity"/>
    <property type="evidence" value="ECO:0007669"/>
    <property type="project" value="InterPro"/>
</dbReference>
<dbReference type="Pfam" id="PF00534">
    <property type="entry name" value="Glycos_transf_1"/>
    <property type="match status" value="1"/>
</dbReference>
<name>A0A7C1CWM1_9BACT</name>
<proteinExistence type="predicted"/>
<feature type="domain" description="Glycosyltransferase subfamily 4-like N-terminal" evidence="2">
    <location>
        <begin position="50"/>
        <end position="170"/>
    </location>
</feature>
<dbReference type="Pfam" id="PF13579">
    <property type="entry name" value="Glyco_trans_4_4"/>
    <property type="match status" value="1"/>
</dbReference>
<dbReference type="AlphaFoldDB" id="A0A7C1CWM1"/>
<dbReference type="InterPro" id="IPR001296">
    <property type="entry name" value="Glyco_trans_1"/>
</dbReference>
<dbReference type="PANTHER" id="PTHR12526">
    <property type="entry name" value="GLYCOSYLTRANSFERASE"/>
    <property type="match status" value="1"/>
</dbReference>
<dbReference type="InterPro" id="IPR028098">
    <property type="entry name" value="Glyco_trans_4-like_N"/>
</dbReference>
<evidence type="ECO:0000259" key="1">
    <source>
        <dbReference type="Pfam" id="PF00534"/>
    </source>
</evidence>
<evidence type="ECO:0000313" key="3">
    <source>
        <dbReference type="EMBL" id="HDP78050.1"/>
    </source>
</evidence>
<dbReference type="CDD" id="cd03794">
    <property type="entry name" value="GT4_WbuB-like"/>
    <property type="match status" value="1"/>
</dbReference>
<dbReference type="EMBL" id="DSBT01000217">
    <property type="protein sequence ID" value="HDP78050.1"/>
    <property type="molecule type" value="Genomic_DNA"/>
</dbReference>
<dbReference type="PANTHER" id="PTHR12526:SF622">
    <property type="entry name" value="GLYCOSYLTRANSFERASE (GROUP I)"/>
    <property type="match status" value="1"/>
</dbReference>
<dbReference type="Gene3D" id="3.40.50.2000">
    <property type="entry name" value="Glycogen Phosphorylase B"/>
    <property type="match status" value="2"/>
</dbReference>
<sequence length="377" mass="42091">VRIFVGSYSHLTEDNMCRFCSPLGSPHSGDSPSFHCFETRRYESNGLDRFLSSIDYYKSGRRALGASQVDRPDVVIASSPHPYAWRLGWEIAEKYGAKLVVEIRDVWPRDLISAGKLSTMNPVAVLFGAIEKKAYLKAAKIVSLLPSLEAHICQVTKRNTEDRVVYIPNGIDASRFEKPKITSDVTDLVRRFESKRIIAYLGSHGPTNDLETVLRGVKLLNIKNASEDLQFAFIGRGSEKNNLIDLAKELSLDNVVFLDQIPKESVPGLIQSVDALIFPLAKFDMQTPAVSSYKLLDYMASGKPIVAADLPGLPLKITGEGEFYEPGSPDSFSQALTRLLRSLSEDAKKCIKNISYVRDNRDITRLAEQYERILREG</sequence>